<evidence type="ECO:0000256" key="1">
    <source>
        <dbReference type="SAM" id="Coils"/>
    </source>
</evidence>
<feature type="coiled-coil region" evidence="1">
    <location>
        <begin position="48"/>
        <end position="75"/>
    </location>
</feature>
<gene>
    <name evidence="3" type="ORF">LRAMOSA02564</name>
</gene>
<protein>
    <submittedName>
        <fullName evidence="3">Uncharacterized protein</fullName>
    </submittedName>
</protein>
<dbReference type="EMBL" id="LK023335">
    <property type="protein sequence ID" value="CDS09887.1"/>
    <property type="molecule type" value="Genomic_DNA"/>
</dbReference>
<organism evidence="3">
    <name type="scientific">Lichtheimia ramosa</name>
    <dbReference type="NCBI Taxonomy" id="688394"/>
    <lineage>
        <taxon>Eukaryota</taxon>
        <taxon>Fungi</taxon>
        <taxon>Fungi incertae sedis</taxon>
        <taxon>Mucoromycota</taxon>
        <taxon>Mucoromycotina</taxon>
        <taxon>Mucoromycetes</taxon>
        <taxon>Mucorales</taxon>
        <taxon>Lichtheimiaceae</taxon>
        <taxon>Lichtheimia</taxon>
    </lineage>
</organism>
<reference evidence="3" key="1">
    <citation type="journal article" date="2014" name="Genome Announc.">
        <title>De novo whole-genome sequence and genome annotation of Lichtheimia ramosa.</title>
        <authorList>
            <person name="Linde J."/>
            <person name="Schwartze V."/>
            <person name="Binder U."/>
            <person name="Lass-Florl C."/>
            <person name="Voigt K."/>
            <person name="Horn F."/>
        </authorList>
    </citation>
    <scope>NUCLEOTIDE SEQUENCE</scope>
    <source>
        <strain evidence="3">JMRC FSU:6197</strain>
    </source>
</reference>
<feature type="region of interest" description="Disordered" evidence="2">
    <location>
        <begin position="1"/>
        <end position="27"/>
    </location>
</feature>
<sequence length="462" mass="52724">MFGVQYIENREKSPMQQLGSSHDIKKSSIDTTCAPRIEWDDESGPIELKRLQNEKQKHQKKLRTLQQDIAKAKLDHRTTPMKSSHEEDTIHILKIARAHTYDVIDRLSNDISDLNIAKYASSKKKEANKQPDKDSKRLVVKYDTTGVAGARELDARELCKDVAFAGTDRGVVQMSVTVPVSIDRIQRHVDFFNGDFDAKDMTPEQDLQLIKVPKAYVMTAKGLDNECGTSRHMNKMRQWKEHSNDVALLERSIVSRNQLTMEGVNSYNKVYSDVKSRLRDFYFSRRCRAINRTKLYRTRRGYERAAVKERRYVMKSVPSKKVIHCIGDQGTGVGSRIRGHRRRGGKIFERLHGKYTTVAITDEFRTTKLCPYCFKTCVHPSYTKVLPGGKTISKRRLGASLCVNPNCPAKKFHYTTRPRDGQAALSIALVGASTMLNDDPQPLPPFNRVNTNKKKHKIANMP</sequence>
<evidence type="ECO:0000256" key="2">
    <source>
        <dbReference type="SAM" id="MobiDB-lite"/>
    </source>
</evidence>
<proteinExistence type="predicted"/>
<evidence type="ECO:0000313" key="3">
    <source>
        <dbReference type="EMBL" id="CDS09887.1"/>
    </source>
</evidence>
<accession>A0A077WT83</accession>
<dbReference type="AlphaFoldDB" id="A0A077WT83"/>
<name>A0A077WT83_9FUNG</name>
<keyword evidence="1" id="KW-0175">Coiled coil</keyword>
<dbReference type="OrthoDB" id="2289379at2759"/>